<feature type="transmembrane region" description="Helical" evidence="5">
    <location>
        <begin position="99"/>
        <end position="119"/>
    </location>
</feature>
<dbReference type="Gene3D" id="1.20.1070.10">
    <property type="entry name" value="Rhodopsin 7-helix transmembrane proteins"/>
    <property type="match status" value="1"/>
</dbReference>
<dbReference type="GO" id="GO:0016020">
    <property type="term" value="C:membrane"/>
    <property type="evidence" value="ECO:0007669"/>
    <property type="project" value="UniProtKB-SubCell"/>
</dbReference>
<protein>
    <submittedName>
        <fullName evidence="8">G-protein coupled receptors family 1 profile domain-containing protein</fullName>
    </submittedName>
</protein>
<dbReference type="PROSITE" id="PS50262">
    <property type="entry name" value="G_PROTEIN_RECEP_F1_2"/>
    <property type="match status" value="1"/>
</dbReference>
<evidence type="ECO:0000313" key="8">
    <source>
        <dbReference type="WBParaSite" id="PSAMB.scaffold5798size10864.g27339.t1"/>
    </source>
</evidence>
<feature type="transmembrane region" description="Helical" evidence="5">
    <location>
        <begin position="140"/>
        <end position="160"/>
    </location>
</feature>
<feature type="domain" description="G-protein coupled receptors family 1 profile" evidence="6">
    <location>
        <begin position="38"/>
        <end position="204"/>
    </location>
</feature>
<keyword evidence="3 5" id="KW-1133">Transmembrane helix</keyword>
<evidence type="ECO:0000256" key="5">
    <source>
        <dbReference type="SAM" id="Phobius"/>
    </source>
</evidence>
<dbReference type="InterPro" id="IPR000276">
    <property type="entry name" value="GPCR_Rhodpsn"/>
</dbReference>
<dbReference type="WBParaSite" id="PSAMB.scaffold5798size10864.g27339.t1">
    <property type="protein sequence ID" value="PSAMB.scaffold5798size10864.g27339.t1"/>
    <property type="gene ID" value="PSAMB.scaffold5798size10864.g27339"/>
</dbReference>
<reference evidence="8" key="1">
    <citation type="submission" date="2022-11" db="UniProtKB">
        <authorList>
            <consortium name="WormBaseParasite"/>
        </authorList>
    </citation>
    <scope>IDENTIFICATION</scope>
</reference>
<dbReference type="InterPro" id="IPR019427">
    <property type="entry name" value="7TM_GPCR_serpentine_rcpt_Srw"/>
</dbReference>
<organism evidence="7 8">
    <name type="scientific">Plectus sambesii</name>
    <dbReference type="NCBI Taxonomy" id="2011161"/>
    <lineage>
        <taxon>Eukaryota</taxon>
        <taxon>Metazoa</taxon>
        <taxon>Ecdysozoa</taxon>
        <taxon>Nematoda</taxon>
        <taxon>Chromadorea</taxon>
        <taxon>Plectida</taxon>
        <taxon>Plectina</taxon>
        <taxon>Plectoidea</taxon>
        <taxon>Plectidae</taxon>
        <taxon>Plectus</taxon>
    </lineage>
</organism>
<dbReference type="PRINTS" id="PR00237">
    <property type="entry name" value="GPCRRHODOPSN"/>
</dbReference>
<evidence type="ECO:0000259" key="6">
    <source>
        <dbReference type="PROSITE" id="PS50262"/>
    </source>
</evidence>
<dbReference type="Pfam" id="PF10324">
    <property type="entry name" value="7TM_GPCR_Srw"/>
    <property type="match status" value="1"/>
</dbReference>
<name>A0A914WYW7_9BILA</name>
<keyword evidence="4 5" id="KW-0472">Membrane</keyword>
<dbReference type="Proteomes" id="UP000887566">
    <property type="component" value="Unplaced"/>
</dbReference>
<sequence>MNSSLCLTEEQMRLAGTAFESFLMRYVFPVVFVFGVLGNLTNLCVFLHPKMSSRSNILLAALAIADVAFLLLVLPHSLANYDYFALSNSFRVVYFYAKTHLVAFANWFSACSVWIIVAICVDRLLLARSRILSLSYNRRYVPLAVWLISIVVGTFLLTFYNHVAYDCYQFHYCNGSQVYSIMRHRYLLYINSRTIRLAALVAHG</sequence>
<dbReference type="AlphaFoldDB" id="A0A914WYW7"/>
<dbReference type="GO" id="GO:0008528">
    <property type="term" value="F:G protein-coupled peptide receptor activity"/>
    <property type="evidence" value="ECO:0007669"/>
    <property type="project" value="InterPro"/>
</dbReference>
<comment type="subcellular location">
    <subcellularLocation>
        <location evidence="1">Membrane</location>
    </subcellularLocation>
</comment>
<evidence type="ECO:0000256" key="1">
    <source>
        <dbReference type="ARBA" id="ARBA00004370"/>
    </source>
</evidence>
<proteinExistence type="predicted"/>
<dbReference type="PANTHER" id="PTHR46895">
    <property type="entry name" value="PROTEIN CBG20548-RELATED"/>
    <property type="match status" value="1"/>
</dbReference>
<evidence type="ECO:0000313" key="7">
    <source>
        <dbReference type="Proteomes" id="UP000887566"/>
    </source>
</evidence>
<evidence type="ECO:0000256" key="2">
    <source>
        <dbReference type="ARBA" id="ARBA00022692"/>
    </source>
</evidence>
<evidence type="ECO:0000256" key="3">
    <source>
        <dbReference type="ARBA" id="ARBA00022989"/>
    </source>
</evidence>
<feature type="transmembrane region" description="Helical" evidence="5">
    <location>
        <begin position="26"/>
        <end position="45"/>
    </location>
</feature>
<dbReference type="SUPFAM" id="SSF81321">
    <property type="entry name" value="Family A G protein-coupled receptor-like"/>
    <property type="match status" value="1"/>
</dbReference>
<accession>A0A914WYW7</accession>
<feature type="transmembrane region" description="Helical" evidence="5">
    <location>
        <begin position="57"/>
        <end position="79"/>
    </location>
</feature>
<keyword evidence="7" id="KW-1185">Reference proteome</keyword>
<dbReference type="InterPro" id="IPR017452">
    <property type="entry name" value="GPCR_Rhodpsn_7TM"/>
</dbReference>
<keyword evidence="2 5" id="KW-0812">Transmembrane</keyword>
<evidence type="ECO:0000256" key="4">
    <source>
        <dbReference type="ARBA" id="ARBA00023136"/>
    </source>
</evidence>